<evidence type="ECO:0000256" key="8">
    <source>
        <dbReference type="SAM" id="MobiDB-lite"/>
    </source>
</evidence>
<feature type="active site" description="Proton donor/acceptor" evidence="7">
    <location>
        <position position="320"/>
    </location>
</feature>
<evidence type="ECO:0000256" key="1">
    <source>
        <dbReference type="ARBA" id="ARBA00004752"/>
    </source>
</evidence>
<dbReference type="CDD" id="cd13432">
    <property type="entry name" value="LDT_IgD_like_2"/>
    <property type="match status" value="1"/>
</dbReference>
<feature type="region of interest" description="Disordered" evidence="8">
    <location>
        <begin position="17"/>
        <end position="42"/>
    </location>
</feature>
<evidence type="ECO:0000313" key="12">
    <source>
        <dbReference type="Proteomes" id="UP000674234"/>
    </source>
</evidence>
<dbReference type="Pfam" id="PF03734">
    <property type="entry name" value="YkuD"/>
    <property type="match status" value="1"/>
</dbReference>
<accession>A0A940WV43</accession>
<dbReference type="InterPro" id="IPR041280">
    <property type="entry name" value="Big_10"/>
</dbReference>
<evidence type="ECO:0000313" key="11">
    <source>
        <dbReference type="EMBL" id="MBP2707955.1"/>
    </source>
</evidence>
<dbReference type="GO" id="GO:0018104">
    <property type="term" value="P:peptidoglycan-protein cross-linking"/>
    <property type="evidence" value="ECO:0007669"/>
    <property type="project" value="TreeGrafter"/>
</dbReference>
<dbReference type="SUPFAM" id="SSF141523">
    <property type="entry name" value="L,D-transpeptidase catalytic domain-like"/>
    <property type="match status" value="1"/>
</dbReference>
<dbReference type="GO" id="GO:0016746">
    <property type="term" value="F:acyltransferase activity"/>
    <property type="evidence" value="ECO:0007669"/>
    <property type="project" value="UniProtKB-KW"/>
</dbReference>
<dbReference type="Gene3D" id="2.60.40.3780">
    <property type="match status" value="1"/>
</dbReference>
<comment type="pathway">
    <text evidence="1 7">Cell wall biogenesis; peptidoglycan biosynthesis.</text>
</comment>
<keyword evidence="5" id="KW-0012">Acyltransferase</keyword>
<dbReference type="InterPro" id="IPR038063">
    <property type="entry name" value="Transpep_catalytic_dom"/>
</dbReference>
<comment type="caution">
    <text evidence="11">The sequence shown here is derived from an EMBL/GenBank/DDBJ whole genome shotgun (WGS) entry which is preliminary data.</text>
</comment>
<dbReference type="GO" id="GO:0005576">
    <property type="term" value="C:extracellular region"/>
    <property type="evidence" value="ECO:0007669"/>
    <property type="project" value="TreeGrafter"/>
</dbReference>
<evidence type="ECO:0000256" key="7">
    <source>
        <dbReference type="PROSITE-ProRule" id="PRU01373"/>
    </source>
</evidence>
<keyword evidence="12" id="KW-1185">Reference proteome</keyword>
<dbReference type="RefSeq" id="WP_210159219.1">
    <property type="nucleotide sequence ID" value="NZ_JAFCNB010000025.1"/>
</dbReference>
<evidence type="ECO:0000256" key="3">
    <source>
        <dbReference type="ARBA" id="ARBA00022960"/>
    </source>
</evidence>
<reference evidence="11" key="1">
    <citation type="submission" date="2021-02" db="EMBL/GenBank/DDBJ databases">
        <title>Draft genome sequence of Microbispora sp. RL4-1S isolated from rice leaves in Thailand.</title>
        <authorList>
            <person name="Muangham S."/>
            <person name="Duangmal K."/>
        </authorList>
    </citation>
    <scope>NUCLEOTIDE SEQUENCE</scope>
    <source>
        <strain evidence="11">RL4-1S</strain>
    </source>
</reference>
<dbReference type="Pfam" id="PF17964">
    <property type="entry name" value="Big_10"/>
    <property type="match status" value="1"/>
</dbReference>
<protein>
    <submittedName>
        <fullName evidence="11">L,D-transpeptidase family protein</fullName>
    </submittedName>
</protein>
<proteinExistence type="predicted"/>
<dbReference type="PANTHER" id="PTHR30582">
    <property type="entry name" value="L,D-TRANSPEPTIDASE"/>
    <property type="match status" value="1"/>
</dbReference>
<dbReference type="PROSITE" id="PS52029">
    <property type="entry name" value="LD_TPASE"/>
    <property type="match status" value="1"/>
</dbReference>
<feature type="chain" id="PRO_5039226183" evidence="9">
    <location>
        <begin position="19"/>
        <end position="392"/>
    </location>
</feature>
<keyword evidence="9" id="KW-0732">Signal</keyword>
<dbReference type="GO" id="GO:0071972">
    <property type="term" value="F:peptidoglycan L,D-transpeptidase activity"/>
    <property type="evidence" value="ECO:0007669"/>
    <property type="project" value="TreeGrafter"/>
</dbReference>
<keyword evidence="6 7" id="KW-0961">Cell wall biogenesis/degradation</keyword>
<evidence type="ECO:0000259" key="10">
    <source>
        <dbReference type="PROSITE" id="PS52029"/>
    </source>
</evidence>
<evidence type="ECO:0000256" key="4">
    <source>
        <dbReference type="ARBA" id="ARBA00022984"/>
    </source>
</evidence>
<dbReference type="EMBL" id="JAFCNB010000025">
    <property type="protein sequence ID" value="MBP2707955.1"/>
    <property type="molecule type" value="Genomic_DNA"/>
</dbReference>
<dbReference type="GO" id="GO:0008360">
    <property type="term" value="P:regulation of cell shape"/>
    <property type="evidence" value="ECO:0007669"/>
    <property type="project" value="UniProtKB-UniRule"/>
</dbReference>
<name>A0A940WV43_9ACTN</name>
<sequence>MPIAGLAVVMAAALSACSGGSGPSGTTGNGGAGEGKPATPAPVIKISPAKDSAKVRPDKTVVVTAAGGSLSQVTVEADGEQLEGEFNSEHTKWTSKNPLKPSSKYTVSAEASGPGGPATVSSAFSTLTPKIPLKVADVTPGVKGETVGVGMPIMVTFNQPVSDKAAVEQALEIKAEKPVSGAWRWINDKLVIYRTSKYWPAHQKVQFLAHLEGVHGGRDMYGTEDHSTTINVGAAWLSTVNTKTHMMVVKRDGKTVQTMRISAGMATTREYTTTTGIHLTMERGNPVTMISPGKKEGDPGYYKEIVNHAVRISNSGEYVHSAPWSVGSQGRANVSHGCVNARPDQAKWFYDHFHRGDVVKIVGTTRILEWNNGWGFWQLPFKQWKKGSALES</sequence>
<evidence type="ECO:0000256" key="5">
    <source>
        <dbReference type="ARBA" id="ARBA00023315"/>
    </source>
</evidence>
<dbReference type="GO" id="GO:0071555">
    <property type="term" value="P:cell wall organization"/>
    <property type="evidence" value="ECO:0007669"/>
    <property type="project" value="UniProtKB-UniRule"/>
</dbReference>
<gene>
    <name evidence="11" type="ORF">JOL79_29660</name>
</gene>
<organism evidence="11 12">
    <name type="scientific">Microbispora oryzae</name>
    <dbReference type="NCBI Taxonomy" id="2806554"/>
    <lineage>
        <taxon>Bacteria</taxon>
        <taxon>Bacillati</taxon>
        <taxon>Actinomycetota</taxon>
        <taxon>Actinomycetes</taxon>
        <taxon>Streptosporangiales</taxon>
        <taxon>Streptosporangiaceae</taxon>
        <taxon>Microbispora</taxon>
    </lineage>
</organism>
<dbReference type="InterPro" id="IPR050979">
    <property type="entry name" value="LD-transpeptidase"/>
</dbReference>
<dbReference type="AlphaFoldDB" id="A0A940WV43"/>
<keyword evidence="3 7" id="KW-0133">Cell shape</keyword>
<keyword evidence="2" id="KW-0808">Transferase</keyword>
<feature type="signal peptide" evidence="9">
    <location>
        <begin position="1"/>
        <end position="18"/>
    </location>
</feature>
<dbReference type="Gene3D" id="2.60.40.3710">
    <property type="match status" value="1"/>
</dbReference>
<feature type="compositionally biased region" description="Gly residues" evidence="8">
    <location>
        <begin position="19"/>
        <end position="34"/>
    </location>
</feature>
<dbReference type="PANTHER" id="PTHR30582:SF2">
    <property type="entry name" value="L,D-TRANSPEPTIDASE YCIB-RELATED"/>
    <property type="match status" value="1"/>
</dbReference>
<dbReference type="Gene3D" id="2.40.440.10">
    <property type="entry name" value="L,D-transpeptidase catalytic domain-like"/>
    <property type="match status" value="1"/>
</dbReference>
<evidence type="ECO:0000256" key="2">
    <source>
        <dbReference type="ARBA" id="ARBA00022679"/>
    </source>
</evidence>
<dbReference type="CDD" id="cd16913">
    <property type="entry name" value="YkuD_like"/>
    <property type="match status" value="1"/>
</dbReference>
<feature type="domain" description="L,D-TPase catalytic" evidence="10">
    <location>
        <begin position="236"/>
        <end position="362"/>
    </location>
</feature>
<evidence type="ECO:0000256" key="9">
    <source>
        <dbReference type="SAM" id="SignalP"/>
    </source>
</evidence>
<feature type="active site" description="Nucleophile" evidence="7">
    <location>
        <position position="338"/>
    </location>
</feature>
<evidence type="ECO:0000256" key="6">
    <source>
        <dbReference type="ARBA" id="ARBA00023316"/>
    </source>
</evidence>
<dbReference type="InterPro" id="IPR005490">
    <property type="entry name" value="LD_TPept_cat_dom"/>
</dbReference>
<dbReference type="Proteomes" id="UP000674234">
    <property type="component" value="Unassembled WGS sequence"/>
</dbReference>
<keyword evidence="4 7" id="KW-0573">Peptidoglycan synthesis</keyword>